<keyword evidence="2" id="KW-1185">Reference proteome</keyword>
<evidence type="ECO:0008006" key="3">
    <source>
        <dbReference type="Google" id="ProtNLM"/>
    </source>
</evidence>
<dbReference type="AlphaFoldDB" id="A0A1P8WBK7"/>
<name>A0A1P8WBK7_9PLAN</name>
<dbReference type="STRING" id="1891926.Fuma_01033"/>
<dbReference type="Pfam" id="PF15887">
    <property type="entry name" value="Peptidase_Mx"/>
    <property type="match status" value="1"/>
</dbReference>
<dbReference type="InterPro" id="IPR031321">
    <property type="entry name" value="UCP012641"/>
</dbReference>
<evidence type="ECO:0000313" key="2">
    <source>
        <dbReference type="Proteomes" id="UP000187735"/>
    </source>
</evidence>
<dbReference type="Proteomes" id="UP000187735">
    <property type="component" value="Chromosome"/>
</dbReference>
<sequence length="355" mass="42393">MSANIRDRRRRNRSRAKFGNPELAELSDDELLDLRFCDLGLCIHEAPLQERIDQLYRELEAKRLDFRPHFWLSQEWFTPDGVPGVAIPFYLADSRLMKLEERQMLEVEGGTTDWCMRILRHEAGHAIDNAYRLRRRQCYRKTFGNVSAPYPDSYNPRPYSRSYVINIDLWYAQSHPVEDFAETFAVWLKPRSRWRQTYAGWPALRKLLFVNELMATIREEKPAVRTRRHEEPLRTLKMTLREHYDEKRRHYGLEASDAYDHELLRLFTKDNDNGQTSSAATFLRRARKRLRRDVSEWTGHYQYTIDQVLEDMIARCQKLNLRVDRNPEEVERDTLVVLTMHTMNHIQDEAHKVAL</sequence>
<protein>
    <recommendedName>
        <fullName evidence="3">Zinc-binding metallo-peptidase</fullName>
    </recommendedName>
</protein>
<proteinExistence type="predicted"/>
<accession>A0A1P8WBK7</accession>
<gene>
    <name evidence="1" type="ORF">Fuma_01033</name>
</gene>
<dbReference type="KEGG" id="fmr:Fuma_01033"/>
<dbReference type="Gene3D" id="3.40.390.70">
    <property type="match status" value="1"/>
</dbReference>
<reference evidence="1 2" key="1">
    <citation type="journal article" date="2016" name="Front. Microbiol.">
        <title>Fuerstia marisgermanicae gen. nov., sp. nov., an Unusual Member of the Phylum Planctomycetes from the German Wadden Sea.</title>
        <authorList>
            <person name="Kohn T."/>
            <person name="Heuer A."/>
            <person name="Jogler M."/>
            <person name="Vollmers J."/>
            <person name="Boedeker C."/>
            <person name="Bunk B."/>
            <person name="Rast P."/>
            <person name="Borchert D."/>
            <person name="Glockner I."/>
            <person name="Freese H.M."/>
            <person name="Klenk H.P."/>
            <person name="Overmann J."/>
            <person name="Kaster A.K."/>
            <person name="Rohde M."/>
            <person name="Wiegand S."/>
            <person name="Jogler C."/>
        </authorList>
    </citation>
    <scope>NUCLEOTIDE SEQUENCE [LARGE SCALE GENOMIC DNA]</scope>
    <source>
        <strain evidence="1 2">NH11</strain>
    </source>
</reference>
<evidence type="ECO:0000313" key="1">
    <source>
        <dbReference type="EMBL" id="APZ91445.1"/>
    </source>
</evidence>
<organism evidence="1 2">
    <name type="scientific">Fuerstiella marisgermanici</name>
    <dbReference type="NCBI Taxonomy" id="1891926"/>
    <lineage>
        <taxon>Bacteria</taxon>
        <taxon>Pseudomonadati</taxon>
        <taxon>Planctomycetota</taxon>
        <taxon>Planctomycetia</taxon>
        <taxon>Planctomycetales</taxon>
        <taxon>Planctomycetaceae</taxon>
        <taxon>Fuerstiella</taxon>
    </lineage>
</organism>
<dbReference type="EMBL" id="CP017641">
    <property type="protein sequence ID" value="APZ91445.1"/>
    <property type="molecule type" value="Genomic_DNA"/>
</dbReference>
<dbReference type="RefSeq" id="WP_218922393.1">
    <property type="nucleotide sequence ID" value="NZ_CP017641.1"/>
</dbReference>